<evidence type="ECO:0000259" key="3">
    <source>
        <dbReference type="Pfam" id="PF01732"/>
    </source>
</evidence>
<comment type="caution">
    <text evidence="4">The sequence shown here is derived from an EMBL/GenBank/DDBJ whole genome shotgun (WGS) entry which is preliminary data.</text>
</comment>
<organism evidence="4 5">
    <name type="scientific">Ureaplasma diversum NCTC 246</name>
    <dbReference type="NCBI Taxonomy" id="1188241"/>
    <lineage>
        <taxon>Bacteria</taxon>
        <taxon>Bacillati</taxon>
        <taxon>Mycoplasmatota</taxon>
        <taxon>Mycoplasmoidales</taxon>
        <taxon>Mycoplasmoidaceae</taxon>
        <taxon>Ureaplasma</taxon>
    </lineage>
</organism>
<evidence type="ECO:0000313" key="5">
    <source>
        <dbReference type="Proteomes" id="UP000028537"/>
    </source>
</evidence>
<gene>
    <name evidence="4" type="ORF">UDIV_4800</name>
</gene>
<feature type="domain" description="DUF31" evidence="3">
    <location>
        <begin position="84"/>
        <end position="390"/>
    </location>
</feature>
<dbReference type="AlphaFoldDB" id="A0A084EXP7"/>
<evidence type="ECO:0000256" key="1">
    <source>
        <dbReference type="ARBA" id="ARBA00022475"/>
    </source>
</evidence>
<accession>A0A084EXP7</accession>
<keyword evidence="1" id="KW-0472">Membrane</keyword>
<dbReference type="SUPFAM" id="SSF50494">
    <property type="entry name" value="Trypsin-like serine proteases"/>
    <property type="match status" value="1"/>
</dbReference>
<feature type="compositionally biased region" description="Low complexity" evidence="2">
    <location>
        <begin position="608"/>
        <end position="618"/>
    </location>
</feature>
<evidence type="ECO:0000313" key="4">
    <source>
        <dbReference type="EMBL" id="KEZ22739.1"/>
    </source>
</evidence>
<dbReference type="PROSITE" id="PS51257">
    <property type="entry name" value="PROKAR_LIPOPROTEIN"/>
    <property type="match status" value="1"/>
</dbReference>
<dbReference type="Proteomes" id="UP000028537">
    <property type="component" value="Unassembled WGS sequence"/>
</dbReference>
<dbReference type="InterPro" id="IPR022382">
    <property type="entry name" value="Mycoplasma_peptidase_DUF31"/>
</dbReference>
<name>A0A084EXP7_9BACT</name>
<protein>
    <recommendedName>
        <fullName evidence="3">DUF31 domain-containing protein</fullName>
    </recommendedName>
</protein>
<dbReference type="RefSeq" id="WP_038102967.1">
    <property type="nucleotide sequence ID" value="NZ_JFDP01000060.1"/>
</dbReference>
<dbReference type="OrthoDB" id="394782at2"/>
<dbReference type="Pfam" id="PF01732">
    <property type="entry name" value="Mycop_pep_DUF31"/>
    <property type="match status" value="1"/>
</dbReference>
<proteinExistence type="predicted"/>
<evidence type="ECO:0000256" key="2">
    <source>
        <dbReference type="SAM" id="MobiDB-lite"/>
    </source>
</evidence>
<reference evidence="4 5" key="1">
    <citation type="submission" date="2014-02" db="EMBL/GenBank/DDBJ databases">
        <title>Genome sequence of Ureaplasma diversum strain 246.</title>
        <authorList>
            <person name="Sirand-Pugnet P."/>
            <person name="Breton M."/>
            <person name="Dordet-Frisoni E."/>
            <person name="Baranowski E."/>
            <person name="Barre A."/>
            <person name="Couture C."/>
            <person name="Dupuy V."/>
            <person name="Gaurivaud P."/>
            <person name="Jacob D."/>
            <person name="Lemaitre C."/>
            <person name="Manso-Silvan L."/>
            <person name="Nikolski M."/>
            <person name="Nouvel L.-X."/>
            <person name="Poumarat F."/>
            <person name="Tardy F."/>
            <person name="Thebault P."/>
            <person name="Theil S."/>
            <person name="Citti C."/>
            <person name="Thiaucourt F."/>
            <person name="Blanchard A."/>
        </authorList>
    </citation>
    <scope>NUCLEOTIDE SEQUENCE [LARGE SCALE GENOMIC DNA]</scope>
    <source>
        <strain evidence="4 5">NCTC 246</strain>
    </source>
</reference>
<dbReference type="InterPro" id="IPR022381">
    <property type="entry name" value="Uncharacterised_MG067"/>
</dbReference>
<keyword evidence="1" id="KW-1003">Cell membrane</keyword>
<feature type="region of interest" description="Disordered" evidence="2">
    <location>
        <begin position="600"/>
        <end position="631"/>
    </location>
</feature>
<dbReference type="Gene3D" id="2.40.10.10">
    <property type="entry name" value="Trypsin-like serine proteases"/>
    <property type="match status" value="1"/>
</dbReference>
<dbReference type="InterPro" id="IPR043504">
    <property type="entry name" value="Peptidase_S1_PA_chymotrypsin"/>
</dbReference>
<keyword evidence="5" id="KW-1185">Reference proteome</keyword>
<dbReference type="PRINTS" id="PR00840">
    <property type="entry name" value="Y06768FAMILY"/>
</dbReference>
<sequence>MRKAWKVIAGLSGFVATGVVVSTTIAACSFLNYINSWFYPGLNNPFSSHDVSDKISEFGVLKDKAKEVSQSNPNAFANENTVHANQTVMSLRFNMRTSRNTAINIYGSGWIFDFELEDNVRNYDQATIDDIKTFYIATNMHVIGLVAAAAQDVKLTIGSTQLGQSPIVDYNEGFRNSLVFSKTATAQSKILPLKEAEVNQYSPGTYTILPVGIKDEAINYGADSSDLNALRNHNKASDFAIIKITPTRRQKKEIPFFRNFKPIKGIGFGNVILNKQKSKNSLFYSAGYPHFTAKNSYDGDYSYYHQYANYATGYIDSFSDAKTYRNDNPIVFGNKIAFYTQDNKPFFDKNLKKYPYHSYDIPTQGFDLGPGASGSPVFDINNNIIGIYWGGVRVVDITNNKAGPFYGNFTPIFFNDNVSNINQDLIKNYLAFTKRSNTYLDTNYNTNILTSNFDNNTFLEYLKHLKQLVSRLHAIEQREEGIYAKGGLIFDKSQNQSDEFEQFVKTYTHFIYSIVNPKFLNKEHGLLPDPSAINQIKVIWDKESNIGLKISFVHNKEVNNKIVPFNTTFTLYNDPRFPVYSEHNITQVINNLQKLIKEQKEKEKEINTKPTPTITTPTNQANKQPKEVRNQ</sequence>
<dbReference type="EMBL" id="JFDP01000060">
    <property type="protein sequence ID" value="KEZ22739.1"/>
    <property type="molecule type" value="Genomic_DNA"/>
</dbReference>
<dbReference type="InterPro" id="IPR009003">
    <property type="entry name" value="Peptidase_S1_PA"/>
</dbReference>